<reference evidence="6" key="1">
    <citation type="thesis" date="2020" institute="ProQuest LLC" country="789 East Eisenhower Parkway, Ann Arbor, MI, USA">
        <title>Comparative Genomics and Chromosome Evolution.</title>
        <authorList>
            <person name="Mudd A.B."/>
        </authorList>
    </citation>
    <scope>NUCLEOTIDE SEQUENCE</scope>
    <source>
        <strain evidence="6">Female2</strain>
        <tissue evidence="6">Blood</tissue>
    </source>
</reference>
<feature type="binding site" evidence="5">
    <location>
        <position position="265"/>
    </location>
    <ligand>
        <name>Mg(2+)</name>
        <dbReference type="ChEBI" id="CHEBI:18420"/>
    </ligand>
</feature>
<evidence type="ECO:0000256" key="4">
    <source>
        <dbReference type="ARBA" id="ARBA00022691"/>
    </source>
</evidence>
<keyword evidence="5" id="KW-0479">Metal-binding</keyword>
<organism evidence="6 7">
    <name type="scientific">Hymenochirus boettgeri</name>
    <name type="common">Congo dwarf clawed frog</name>
    <dbReference type="NCBI Taxonomy" id="247094"/>
    <lineage>
        <taxon>Eukaryota</taxon>
        <taxon>Metazoa</taxon>
        <taxon>Chordata</taxon>
        <taxon>Craniata</taxon>
        <taxon>Vertebrata</taxon>
        <taxon>Euteleostomi</taxon>
        <taxon>Amphibia</taxon>
        <taxon>Batrachia</taxon>
        <taxon>Anura</taxon>
        <taxon>Pipoidea</taxon>
        <taxon>Pipidae</taxon>
        <taxon>Pipinae</taxon>
        <taxon>Hymenochirus</taxon>
    </lineage>
</organism>
<dbReference type="InterPro" id="IPR010233">
    <property type="entry name" value="UbiG_MeTrfase"/>
</dbReference>
<dbReference type="PANTHER" id="PTHR43464:SF19">
    <property type="entry name" value="UBIQUINONE BIOSYNTHESIS O-METHYLTRANSFERASE, MITOCHONDRIAL"/>
    <property type="match status" value="1"/>
</dbReference>
<dbReference type="Proteomes" id="UP000812440">
    <property type="component" value="Chromosome 5"/>
</dbReference>
<keyword evidence="4 5" id="KW-0949">S-adenosyl-L-methionine</keyword>
<comment type="catalytic activity">
    <reaction evidence="5">
        <text>a 3-demethylubiquinone + S-adenosyl-L-methionine = a ubiquinone + S-adenosyl-L-homocysteine</text>
        <dbReference type="Rhea" id="RHEA:81215"/>
        <dbReference type="Rhea" id="RHEA-COMP:9565"/>
        <dbReference type="Rhea" id="RHEA-COMP:19654"/>
        <dbReference type="ChEBI" id="CHEBI:16389"/>
        <dbReference type="ChEBI" id="CHEBI:57856"/>
        <dbReference type="ChEBI" id="CHEBI:59789"/>
        <dbReference type="ChEBI" id="CHEBI:231825"/>
    </reaction>
</comment>
<evidence type="ECO:0000256" key="2">
    <source>
        <dbReference type="ARBA" id="ARBA00022679"/>
    </source>
</evidence>
<keyword evidence="7" id="KW-1185">Reference proteome</keyword>
<dbReference type="EC" id="2.1.1.-" evidence="5"/>
<dbReference type="PANTHER" id="PTHR43464">
    <property type="entry name" value="METHYLTRANSFERASE"/>
    <property type="match status" value="1"/>
</dbReference>
<dbReference type="GO" id="GO:0010420">
    <property type="term" value="F:polyprenyldihydroxybenzoate methyltransferase activity"/>
    <property type="evidence" value="ECO:0007669"/>
    <property type="project" value="UniProtKB-UniRule"/>
</dbReference>
<comment type="caution">
    <text evidence="6">The sequence shown here is derived from an EMBL/GenBank/DDBJ whole genome shotgun (WGS) entry which is preliminary data.</text>
</comment>
<dbReference type="EC" id="2.1.1.114" evidence="5"/>
<evidence type="ECO:0000256" key="1">
    <source>
        <dbReference type="ARBA" id="ARBA00022603"/>
    </source>
</evidence>
<feature type="binding site" evidence="5">
    <location>
        <position position="260"/>
    </location>
    <ligand>
        <name>S-adenosyl-L-methionine</name>
        <dbReference type="ChEBI" id="CHEBI:59789"/>
    </ligand>
</feature>
<dbReference type="OrthoDB" id="3265906at2759"/>
<dbReference type="InterPro" id="IPR029063">
    <property type="entry name" value="SAM-dependent_MTases_sf"/>
</dbReference>
<dbReference type="EC" id="2.1.1.64" evidence="5"/>
<dbReference type="CDD" id="cd02440">
    <property type="entry name" value="AdoMet_MTases"/>
    <property type="match status" value="1"/>
</dbReference>
<keyword evidence="5" id="KW-0460">Magnesium</keyword>
<comment type="catalytic activity">
    <reaction evidence="5">
        <text>a 3-demethylubiquinol + S-adenosyl-L-methionine = a ubiquinol + S-adenosyl-L-homocysteine + H(+)</text>
        <dbReference type="Rhea" id="RHEA:44380"/>
        <dbReference type="Rhea" id="RHEA-COMP:9566"/>
        <dbReference type="Rhea" id="RHEA-COMP:10914"/>
        <dbReference type="ChEBI" id="CHEBI:15378"/>
        <dbReference type="ChEBI" id="CHEBI:17976"/>
        <dbReference type="ChEBI" id="CHEBI:57856"/>
        <dbReference type="ChEBI" id="CHEBI:59789"/>
        <dbReference type="ChEBI" id="CHEBI:84422"/>
        <dbReference type="EC" id="2.1.1.64"/>
    </reaction>
</comment>
<evidence type="ECO:0000256" key="3">
    <source>
        <dbReference type="ARBA" id="ARBA00022688"/>
    </source>
</evidence>
<evidence type="ECO:0000313" key="7">
    <source>
        <dbReference type="Proteomes" id="UP000812440"/>
    </source>
</evidence>
<dbReference type="GO" id="GO:0061542">
    <property type="term" value="F:3-demethylubiquinol 3-O-methyltransferase activity"/>
    <property type="evidence" value="ECO:0007669"/>
    <property type="project" value="UniProtKB-UniRule"/>
</dbReference>
<sequence>MTSSSSQPQLGDVSTWLGGSNVYRGVVSRHYPAVQISGNKPIINTGRLAVVAKMSVWLSRFCLSGRPARALNGVRTSYTGPYPRLSTSRVTYLLPCIQMVTYTVHNRIDSSTKPDLRLKSRMYSTSPTVDPLEMKKFQAWSLKWWDEEGVFLALHTMNDIRVPFIRDILMSRNYDHDVGCPLSGVKLLDVGCGGGILSEPLGRLGASVTGIDPLEDNIKVATLHKSFDPILDNLLQYRPCSVEDLVDDGHLEYYDAVVASEVLEHVSDVETFIQSCFQILKPGGSLILTTINKTQISYILGIFLAEKILGIVPEGTHDWEKFIPPEELERLLKSNGYVVKTLRGMLYNPICGSWSWINDTSINYAMHAVKTVAEEQPTDIGIANNQEQPKVAEASV</sequence>
<proteinExistence type="inferred from homology"/>
<keyword evidence="5" id="KW-0472">Membrane</keyword>
<evidence type="ECO:0000256" key="5">
    <source>
        <dbReference type="HAMAP-Rule" id="MF_03190"/>
    </source>
</evidence>
<comment type="similarity">
    <text evidence="5">Belongs to the class I-like SAM-binding methyltransferase superfamily. UbiG/COQ3 family.</text>
</comment>
<keyword evidence="1 5" id="KW-0489">Methyltransferase</keyword>
<feature type="binding site" evidence="5">
    <location>
        <position position="191"/>
    </location>
    <ligand>
        <name>S-adenosyl-L-methionine</name>
        <dbReference type="ChEBI" id="CHEBI:59789"/>
    </ligand>
</feature>
<comment type="cofactor">
    <cofactor evidence="5">
        <name>Mg(2+)</name>
        <dbReference type="ChEBI" id="CHEBI:18420"/>
    </cofactor>
</comment>
<feature type="binding site" evidence="5">
    <location>
        <position position="161"/>
    </location>
    <ligand>
        <name>S-adenosyl-L-methionine</name>
        <dbReference type="ChEBI" id="CHEBI:59789"/>
    </ligand>
</feature>
<comment type="function">
    <text evidence="5">O-methyltransferase required for two non-consecutive steps during ubiquinone biosynthesis. Catalyzes the 2 O-methylation of 3,4-dihydroxy-5-(all-trans-polyprenyl)benzoic acid into 4-hydroxy-3-methoxy-5-(all-trans-polyprenyl)benzoic acid. Also catalyzes the last step of ubiquinone biosynthesis by mediating methylation of 3-demethylubiquinone into ubiquinone. Also able to mediate the methylation of 3-demethylubiquinol into ubiquinol.</text>
</comment>
<dbReference type="GO" id="GO:0031314">
    <property type="term" value="C:extrinsic component of mitochondrial inner membrane"/>
    <property type="evidence" value="ECO:0007669"/>
    <property type="project" value="UniProtKB-UniRule"/>
</dbReference>
<keyword evidence="2 5" id="KW-0808">Transferase</keyword>
<comment type="pathway">
    <text evidence="5">Cofactor biosynthesis; ubiquinone biosynthesis.</text>
</comment>
<feature type="binding site" evidence="5">
    <location>
        <position position="212"/>
    </location>
    <ligand>
        <name>S-adenosyl-L-methionine</name>
        <dbReference type="ChEBI" id="CHEBI:59789"/>
    </ligand>
</feature>
<dbReference type="SUPFAM" id="SSF53335">
    <property type="entry name" value="S-adenosyl-L-methionine-dependent methyltransferases"/>
    <property type="match status" value="1"/>
</dbReference>
<keyword evidence="3 5" id="KW-0831">Ubiquinone biosynthesis</keyword>
<keyword evidence="5" id="KW-0999">Mitochondrion inner membrane</keyword>
<dbReference type="AlphaFoldDB" id="A0A8T2JLY6"/>
<evidence type="ECO:0000313" key="6">
    <source>
        <dbReference type="EMBL" id="KAG8444738.1"/>
    </source>
</evidence>
<feature type="binding site" evidence="5">
    <location>
        <position position="261"/>
    </location>
    <ligand>
        <name>Mg(2+)</name>
        <dbReference type="ChEBI" id="CHEBI:18420"/>
    </ligand>
</feature>
<dbReference type="Pfam" id="PF13489">
    <property type="entry name" value="Methyltransf_23"/>
    <property type="match status" value="1"/>
</dbReference>
<dbReference type="GO" id="GO:0032259">
    <property type="term" value="P:methylation"/>
    <property type="evidence" value="ECO:0007669"/>
    <property type="project" value="UniProtKB-KW"/>
</dbReference>
<dbReference type="NCBIfam" id="TIGR01983">
    <property type="entry name" value="UbiG"/>
    <property type="match status" value="1"/>
</dbReference>
<feature type="binding site" evidence="5">
    <location>
        <position position="264"/>
    </location>
    <ligand>
        <name>Mg(2+)</name>
        <dbReference type="ChEBI" id="CHEBI:18420"/>
    </ligand>
</feature>
<dbReference type="EMBL" id="JAACNH010000004">
    <property type="protein sequence ID" value="KAG8444738.1"/>
    <property type="molecule type" value="Genomic_DNA"/>
</dbReference>
<gene>
    <name evidence="5" type="primary">COQ3</name>
    <name evidence="6" type="ORF">GDO86_009781</name>
</gene>
<comment type="subcellular location">
    <subcellularLocation>
        <location evidence="5">Mitochondrion inner membrane</location>
        <topology evidence="5">Peripheral membrane protein</topology>
        <orientation evidence="5">Matrix side</orientation>
    </subcellularLocation>
</comment>
<dbReference type="HAMAP" id="MF_00472">
    <property type="entry name" value="UbiG"/>
    <property type="match status" value="1"/>
</dbReference>
<dbReference type="GO" id="GO:0046872">
    <property type="term" value="F:metal ion binding"/>
    <property type="evidence" value="ECO:0007669"/>
    <property type="project" value="UniProtKB-KW"/>
</dbReference>
<protein>
    <recommendedName>
        <fullName evidence="5">Ubiquinone biosynthesis O-methyltransferase, mitochondrial</fullName>
    </recommendedName>
    <alternativeName>
        <fullName evidence="5">3-demethylubiquinol 3-O-methyltransferase</fullName>
        <ecNumber evidence="5">2.1.1.64</ecNumber>
    </alternativeName>
    <alternativeName>
        <fullName evidence="5">3-demethylubiquinone 3-O-methyltransferase</fullName>
        <ecNumber evidence="5">2.1.1.-</ecNumber>
    </alternativeName>
    <alternativeName>
        <fullName evidence="5">Polyprenyldihydroxybenzoate methyltransferase</fullName>
        <ecNumber evidence="5">2.1.1.114</ecNumber>
    </alternativeName>
</protein>
<comment type="subunit">
    <text evidence="5">Component of a multi-subunit COQ enzyme complex, composed of at least COQ3, COQ4, COQ5, COQ6, COQ7 and COQ9.</text>
</comment>
<accession>A0A8T2JLY6</accession>
<name>A0A8T2JLY6_9PIPI</name>
<comment type="catalytic activity">
    <reaction evidence="5">
        <text>a 3,4-dihydroxy-5-(all-trans-polyprenyl)benzoate + S-adenosyl-L-methionine = a 4-hydroxy-3-methoxy-5-(all-trans-polyprenyl)benzoate + S-adenosyl-L-homocysteine + H(+)</text>
        <dbReference type="Rhea" id="RHEA:44452"/>
        <dbReference type="Rhea" id="RHEA-COMP:10930"/>
        <dbReference type="Rhea" id="RHEA-COMP:10931"/>
        <dbReference type="ChEBI" id="CHEBI:15378"/>
        <dbReference type="ChEBI" id="CHEBI:57856"/>
        <dbReference type="ChEBI" id="CHEBI:59789"/>
        <dbReference type="ChEBI" id="CHEBI:64694"/>
        <dbReference type="ChEBI" id="CHEBI:84443"/>
        <dbReference type="EC" id="2.1.1.114"/>
    </reaction>
</comment>
<dbReference type="Gene3D" id="3.40.50.150">
    <property type="entry name" value="Vaccinia Virus protein VP39"/>
    <property type="match status" value="1"/>
</dbReference>
<keyword evidence="5" id="KW-0496">Mitochondrion</keyword>